<dbReference type="Gene3D" id="3.40.50.300">
    <property type="entry name" value="P-loop containing nucleotide triphosphate hydrolases"/>
    <property type="match status" value="1"/>
</dbReference>
<protein>
    <recommendedName>
        <fullName evidence="6">FtsK domain-containing protein</fullName>
    </recommendedName>
</protein>
<feature type="domain" description="FtsK" evidence="6">
    <location>
        <begin position="795"/>
        <end position="1003"/>
    </location>
</feature>
<dbReference type="Pfam" id="PF01580">
    <property type="entry name" value="FtsK_SpoIIIE"/>
    <property type="match status" value="1"/>
</dbReference>
<proteinExistence type="predicted"/>
<dbReference type="InterPro" id="IPR002543">
    <property type="entry name" value="FtsK_dom"/>
</dbReference>
<feature type="transmembrane region" description="Helical" evidence="5">
    <location>
        <begin position="211"/>
        <end position="232"/>
    </location>
</feature>
<dbReference type="OrthoDB" id="5083868at2"/>
<keyword evidence="8" id="KW-1185">Reference proteome</keyword>
<feature type="region of interest" description="Disordered" evidence="4">
    <location>
        <begin position="1060"/>
        <end position="1085"/>
    </location>
</feature>
<organism evidence="7 8">
    <name type="scientific">Nesterenkonia salmonea</name>
    <dbReference type="NCBI Taxonomy" id="1804987"/>
    <lineage>
        <taxon>Bacteria</taxon>
        <taxon>Bacillati</taxon>
        <taxon>Actinomycetota</taxon>
        <taxon>Actinomycetes</taxon>
        <taxon>Micrococcales</taxon>
        <taxon>Micrococcaceae</taxon>
        <taxon>Nesterenkonia</taxon>
    </lineage>
</organism>
<evidence type="ECO:0000313" key="7">
    <source>
        <dbReference type="EMBL" id="TLP93009.1"/>
    </source>
</evidence>
<dbReference type="CDD" id="cd01127">
    <property type="entry name" value="TrwB_TraG_TraD_VirD4"/>
    <property type="match status" value="1"/>
</dbReference>
<dbReference type="InterPro" id="IPR050206">
    <property type="entry name" value="FtsK/SpoIIIE/SftA"/>
</dbReference>
<feature type="compositionally biased region" description="Basic and acidic residues" evidence="4">
    <location>
        <begin position="918"/>
        <end position="936"/>
    </location>
</feature>
<evidence type="ECO:0000256" key="3">
    <source>
        <dbReference type="PROSITE-ProRule" id="PRU00289"/>
    </source>
</evidence>
<feature type="compositionally biased region" description="Acidic residues" evidence="4">
    <location>
        <begin position="1111"/>
        <end position="1130"/>
    </location>
</feature>
<dbReference type="PROSITE" id="PS50901">
    <property type="entry name" value="FTSK"/>
    <property type="match status" value="1"/>
</dbReference>
<keyword evidence="1 3" id="KW-0547">Nucleotide-binding</keyword>
<dbReference type="InterPro" id="IPR027417">
    <property type="entry name" value="P-loop_NTPase"/>
</dbReference>
<dbReference type="PANTHER" id="PTHR22683:SF1">
    <property type="entry name" value="TYPE VII SECRETION SYSTEM PROTEIN ESSC"/>
    <property type="match status" value="1"/>
</dbReference>
<keyword evidence="5" id="KW-0472">Membrane</keyword>
<dbReference type="RefSeq" id="WP_138254178.1">
    <property type="nucleotide sequence ID" value="NZ_VAVZ01000053.1"/>
</dbReference>
<evidence type="ECO:0000313" key="8">
    <source>
        <dbReference type="Proteomes" id="UP000310458"/>
    </source>
</evidence>
<evidence type="ECO:0000256" key="2">
    <source>
        <dbReference type="ARBA" id="ARBA00022840"/>
    </source>
</evidence>
<feature type="compositionally biased region" description="Basic and acidic residues" evidence="4">
    <location>
        <begin position="1061"/>
        <end position="1085"/>
    </location>
</feature>
<dbReference type="Proteomes" id="UP000310458">
    <property type="component" value="Unassembled WGS sequence"/>
</dbReference>
<keyword evidence="2 3" id="KW-0067">ATP-binding</keyword>
<dbReference type="AlphaFoldDB" id="A0A5R9B7C4"/>
<feature type="region of interest" description="Disordered" evidence="4">
    <location>
        <begin position="917"/>
        <end position="936"/>
    </location>
</feature>
<evidence type="ECO:0000259" key="6">
    <source>
        <dbReference type="PROSITE" id="PS50901"/>
    </source>
</evidence>
<dbReference type="GO" id="GO:0005524">
    <property type="term" value="F:ATP binding"/>
    <property type="evidence" value="ECO:0007669"/>
    <property type="project" value="UniProtKB-UniRule"/>
</dbReference>
<dbReference type="EMBL" id="VAVZ01000053">
    <property type="protein sequence ID" value="TLP93009.1"/>
    <property type="molecule type" value="Genomic_DNA"/>
</dbReference>
<feature type="transmembrane region" description="Helical" evidence="5">
    <location>
        <begin position="135"/>
        <end position="156"/>
    </location>
</feature>
<gene>
    <name evidence="7" type="ORF">FEF26_14090</name>
</gene>
<keyword evidence="5" id="KW-0812">Transmembrane</keyword>
<feature type="region of interest" description="Disordered" evidence="4">
    <location>
        <begin position="1111"/>
        <end position="1157"/>
    </location>
</feature>
<keyword evidence="5" id="KW-1133">Transmembrane helix</keyword>
<dbReference type="PANTHER" id="PTHR22683">
    <property type="entry name" value="SPORULATION PROTEIN RELATED"/>
    <property type="match status" value="1"/>
</dbReference>
<evidence type="ECO:0000256" key="1">
    <source>
        <dbReference type="ARBA" id="ARBA00022741"/>
    </source>
</evidence>
<dbReference type="SUPFAM" id="SSF52540">
    <property type="entry name" value="P-loop containing nucleoside triphosphate hydrolases"/>
    <property type="match status" value="1"/>
</dbReference>
<feature type="transmembrane region" description="Helical" evidence="5">
    <location>
        <begin position="184"/>
        <end position="205"/>
    </location>
</feature>
<feature type="binding site" evidence="3">
    <location>
        <begin position="812"/>
        <end position="819"/>
    </location>
    <ligand>
        <name>ATP</name>
        <dbReference type="ChEBI" id="CHEBI:30616"/>
    </ligand>
</feature>
<dbReference type="GO" id="GO:0003677">
    <property type="term" value="F:DNA binding"/>
    <property type="evidence" value="ECO:0007669"/>
    <property type="project" value="InterPro"/>
</dbReference>
<evidence type="ECO:0000256" key="5">
    <source>
        <dbReference type="SAM" id="Phobius"/>
    </source>
</evidence>
<name>A0A5R9B7C4_9MICC</name>
<comment type="caution">
    <text evidence="7">The sequence shown here is derived from an EMBL/GenBank/DDBJ whole genome shotgun (WGS) entry which is preliminary data.</text>
</comment>
<feature type="transmembrane region" description="Helical" evidence="5">
    <location>
        <begin position="26"/>
        <end position="47"/>
    </location>
</feature>
<reference evidence="7 8" key="1">
    <citation type="submission" date="2019-05" db="EMBL/GenBank/DDBJ databases">
        <title>Nesterenkonia sp. GY074 isolated from the Southern Atlantic Ocean.</title>
        <authorList>
            <person name="Zhang G."/>
        </authorList>
    </citation>
    <scope>NUCLEOTIDE SEQUENCE [LARGE SCALE GENOMIC DNA]</scope>
    <source>
        <strain evidence="7 8">GY074</strain>
    </source>
</reference>
<accession>A0A5R9B7C4</accession>
<feature type="transmembrane region" description="Helical" evidence="5">
    <location>
        <begin position="96"/>
        <end position="115"/>
    </location>
</feature>
<evidence type="ECO:0000256" key="4">
    <source>
        <dbReference type="SAM" id="MobiDB-lite"/>
    </source>
</evidence>
<sequence length="1264" mass="138433">MSPARAQERRDASPILIPLGVLSGAAALWFGLPGLVLIWLALALAGFMHPAPPKPKASEKDDPWVQESRQKHQFFSTMAYTLIAPNKGWFPGWPPLYSYFAAFAVAGFALHWPQFHHEPVAEAIDEWAQPVADASTWFPLINAIAALLICFALAWARRKTLDFEEVCPGTRLSDALTLAKAKPYLIIGPGVLGAVLGIIVAPVLGQYSQWPLGWITAASIVVGGLAGTYPAARHQALTHWRQVLEHRRAWQDRFKSIKKEPAPRVEDLEHLGTGESKITVLHLASNAAVGGSEWFLKNPDKLAATVGGSTSIAVAPVEQTDSKGQPKPGTVDAIKFDIIELPSSEAVPSLGDSKTDDQVTQQLLRAVFAQASAENKERFMPTGHEVITTSEARVLRVSISGIDVKTASKMLPQFSSVIGADVVADPMAAKKTGVLYMGEFEAAEFTEESGVTDDTIQYLLKEDWWNQRWADAIKKAENPPRPEWKTEASAKLADGTQVNSLVFVIRRGMTPEKDFFPFESEIATALEAYPFVSMAGFDDPRATRDGERHRQAVSLRWAERAVPDSVENIAPVSRSKAPQWVLASTINRGFLDAKLARPELASASPISEESSGKHLWQMHVRLYGGTTLAEVRKKRHQLMETWGVDYLRVAETRDGVNIIAGADPQTVDIRDSDAQDMLDALEWEQVFVDSGITSESGTMPQLISTAPVEENPKVKILTFSLRNTGLALEAFTSRVSKLKANSSNAFVHPQAAASGKPNEVELVVCEEDPMPFPAPMSYEEADRREDLPFAVDVYGRTVAYTPKESPHLLVSGTSNGGKSAGLMVMLYSALLRGWEVYIADPSKGGTDFFFSRDYIAGITGDLYEAAGMMRHVYGEVTRRKKLNEEHGVSKVGDLPDNVRPRRLLMILDEFTSLMLQEKPPEKSENPEADAAREEVVRANNEKQTIGFLTGKIAREARSAGVTLILATQKLDSTVLNSIQGSTDLKSNMGRALFGAATLPEKQVALRSPYDAPDLGESIPPGRGYWEPVTAGKAVAMQAWYDPGEQQAYGAALAQRLEPWPEDERPDWRSHVRDFDDSPTVRKLDDEQTAVVEQDLGELDFDLDLDFDEDDEVEESGIVETSSGDDPEDPAEPQLEVIDPEPETDETSEHTDGETNGVSSVVAAIDDWLDENKPEAPTFEATEYDAGTTVEVIFEPADYDSTDGVHDLATGVAEMLGSGFDEGRKYELGTVVVPFGEDDEVVADFDRSTIGTDHSGVEVRPLADR</sequence>